<keyword evidence="2" id="KW-1185">Reference proteome</keyword>
<accession>A0ACB7S5L5</accession>
<evidence type="ECO:0000313" key="2">
    <source>
        <dbReference type="Proteomes" id="UP000821845"/>
    </source>
</evidence>
<sequence length="86" mass="9002">MAQRTPADPDLLAILDKGSNRIVDTLGDESAVASGSTPTPKGGGRSATPGSPAHDKRNDVVVDVKENDMASGPSRRHMKQPPNSLR</sequence>
<dbReference type="Proteomes" id="UP000821845">
    <property type="component" value="Chromosome 6"/>
</dbReference>
<protein>
    <submittedName>
        <fullName evidence="1">Uncharacterized protein</fullName>
    </submittedName>
</protein>
<dbReference type="EMBL" id="CM023486">
    <property type="protein sequence ID" value="KAH6928953.1"/>
    <property type="molecule type" value="Genomic_DNA"/>
</dbReference>
<name>A0ACB7S5L5_HYAAI</name>
<comment type="caution">
    <text evidence="1">The sequence shown here is derived from an EMBL/GenBank/DDBJ whole genome shotgun (WGS) entry which is preliminary data.</text>
</comment>
<reference evidence="1" key="1">
    <citation type="submission" date="2020-05" db="EMBL/GenBank/DDBJ databases">
        <title>Large-scale comparative analyses of tick genomes elucidate their genetic diversity and vector capacities.</title>
        <authorList>
            <person name="Jia N."/>
            <person name="Wang J."/>
            <person name="Shi W."/>
            <person name="Du L."/>
            <person name="Sun Y."/>
            <person name="Zhan W."/>
            <person name="Jiang J."/>
            <person name="Wang Q."/>
            <person name="Zhang B."/>
            <person name="Ji P."/>
            <person name="Sakyi L.B."/>
            <person name="Cui X."/>
            <person name="Yuan T."/>
            <person name="Jiang B."/>
            <person name="Yang W."/>
            <person name="Lam T.T.-Y."/>
            <person name="Chang Q."/>
            <person name="Ding S."/>
            <person name="Wang X."/>
            <person name="Zhu J."/>
            <person name="Ruan X."/>
            <person name="Zhao L."/>
            <person name="Wei J."/>
            <person name="Que T."/>
            <person name="Du C."/>
            <person name="Cheng J."/>
            <person name="Dai P."/>
            <person name="Han X."/>
            <person name="Huang E."/>
            <person name="Gao Y."/>
            <person name="Liu J."/>
            <person name="Shao H."/>
            <person name="Ye R."/>
            <person name="Li L."/>
            <person name="Wei W."/>
            <person name="Wang X."/>
            <person name="Wang C."/>
            <person name="Yang T."/>
            <person name="Huo Q."/>
            <person name="Li W."/>
            <person name="Guo W."/>
            <person name="Chen H."/>
            <person name="Zhou L."/>
            <person name="Ni X."/>
            <person name="Tian J."/>
            <person name="Zhou Y."/>
            <person name="Sheng Y."/>
            <person name="Liu T."/>
            <person name="Pan Y."/>
            <person name="Xia L."/>
            <person name="Li J."/>
            <person name="Zhao F."/>
            <person name="Cao W."/>
        </authorList>
    </citation>
    <scope>NUCLEOTIDE SEQUENCE</scope>
    <source>
        <strain evidence="1">Hyas-2018</strain>
    </source>
</reference>
<proteinExistence type="predicted"/>
<evidence type="ECO:0000313" key="1">
    <source>
        <dbReference type="EMBL" id="KAH6928953.1"/>
    </source>
</evidence>
<gene>
    <name evidence="1" type="ORF">HPB50_022313</name>
</gene>
<organism evidence="1 2">
    <name type="scientific">Hyalomma asiaticum</name>
    <name type="common">Tick</name>
    <dbReference type="NCBI Taxonomy" id="266040"/>
    <lineage>
        <taxon>Eukaryota</taxon>
        <taxon>Metazoa</taxon>
        <taxon>Ecdysozoa</taxon>
        <taxon>Arthropoda</taxon>
        <taxon>Chelicerata</taxon>
        <taxon>Arachnida</taxon>
        <taxon>Acari</taxon>
        <taxon>Parasitiformes</taxon>
        <taxon>Ixodida</taxon>
        <taxon>Ixodoidea</taxon>
        <taxon>Ixodidae</taxon>
        <taxon>Hyalomminae</taxon>
        <taxon>Hyalomma</taxon>
    </lineage>
</organism>